<dbReference type="AlphaFoldDB" id="A0A9P9DGM4"/>
<gene>
    <name evidence="1" type="ORF">B0J13DRAFT_612649</name>
</gene>
<name>A0A9P9DGM4_9HYPO</name>
<dbReference type="Proteomes" id="UP000717696">
    <property type="component" value="Unassembled WGS sequence"/>
</dbReference>
<evidence type="ECO:0000313" key="1">
    <source>
        <dbReference type="EMBL" id="KAH7120240.1"/>
    </source>
</evidence>
<organism evidence="1 2">
    <name type="scientific">Dactylonectria estremocensis</name>
    <dbReference type="NCBI Taxonomy" id="1079267"/>
    <lineage>
        <taxon>Eukaryota</taxon>
        <taxon>Fungi</taxon>
        <taxon>Dikarya</taxon>
        <taxon>Ascomycota</taxon>
        <taxon>Pezizomycotina</taxon>
        <taxon>Sordariomycetes</taxon>
        <taxon>Hypocreomycetidae</taxon>
        <taxon>Hypocreales</taxon>
        <taxon>Nectriaceae</taxon>
        <taxon>Dactylonectria</taxon>
    </lineage>
</organism>
<reference evidence="1" key="1">
    <citation type="journal article" date="2021" name="Nat. Commun.">
        <title>Genetic determinants of endophytism in the Arabidopsis root mycobiome.</title>
        <authorList>
            <person name="Mesny F."/>
            <person name="Miyauchi S."/>
            <person name="Thiergart T."/>
            <person name="Pickel B."/>
            <person name="Atanasova L."/>
            <person name="Karlsson M."/>
            <person name="Huettel B."/>
            <person name="Barry K.W."/>
            <person name="Haridas S."/>
            <person name="Chen C."/>
            <person name="Bauer D."/>
            <person name="Andreopoulos W."/>
            <person name="Pangilinan J."/>
            <person name="LaButti K."/>
            <person name="Riley R."/>
            <person name="Lipzen A."/>
            <person name="Clum A."/>
            <person name="Drula E."/>
            <person name="Henrissat B."/>
            <person name="Kohler A."/>
            <person name="Grigoriev I.V."/>
            <person name="Martin F.M."/>
            <person name="Hacquard S."/>
        </authorList>
    </citation>
    <scope>NUCLEOTIDE SEQUENCE</scope>
    <source>
        <strain evidence="1">MPI-CAGE-AT-0021</strain>
    </source>
</reference>
<accession>A0A9P9DGM4</accession>
<comment type="caution">
    <text evidence="1">The sequence shown here is derived from an EMBL/GenBank/DDBJ whole genome shotgun (WGS) entry which is preliminary data.</text>
</comment>
<keyword evidence="2" id="KW-1185">Reference proteome</keyword>
<protein>
    <submittedName>
        <fullName evidence="1">Uncharacterized protein</fullName>
    </submittedName>
</protein>
<proteinExistence type="predicted"/>
<sequence>MAKTYQITIINESEASQQYALFNQVPSVSPTVSTGVWNNALSVISLEHGETVLFTLNDQSYAFVGSSSKTPGTDGATVIPSDFENVSLGGLNTTGGEQKGTTLKTGIFQWFFKFTGENAPIGGEGAFAVDTPLDFTLQNALEDNWVFGFGKSVGGQPVAAATITPQPGNSYQITPVNTWYITYGPYVQGQILKIDEARTPTVAIDFSQLPPEVTVVHFQDGTFAIRQ</sequence>
<dbReference type="EMBL" id="JAGMUU010000028">
    <property type="protein sequence ID" value="KAH7120240.1"/>
    <property type="molecule type" value="Genomic_DNA"/>
</dbReference>
<evidence type="ECO:0000313" key="2">
    <source>
        <dbReference type="Proteomes" id="UP000717696"/>
    </source>
</evidence>
<dbReference type="OrthoDB" id="5413269at2759"/>